<evidence type="ECO:0000256" key="2">
    <source>
        <dbReference type="ARBA" id="ARBA00022737"/>
    </source>
</evidence>
<dbReference type="SMART" id="SM00320">
    <property type="entry name" value="WD40"/>
    <property type="match status" value="6"/>
</dbReference>
<evidence type="ECO:0000256" key="4">
    <source>
        <dbReference type="SAM" id="MobiDB-lite"/>
    </source>
</evidence>
<reference evidence="5 6" key="1">
    <citation type="journal article" date="2011" name="Science">
        <title>The ecoresponsive genome of Daphnia pulex.</title>
        <authorList>
            <person name="Colbourne J.K."/>
            <person name="Pfrender M.E."/>
            <person name="Gilbert D."/>
            <person name="Thomas W.K."/>
            <person name="Tucker A."/>
            <person name="Oakley T.H."/>
            <person name="Tokishita S."/>
            <person name="Aerts A."/>
            <person name="Arnold G.J."/>
            <person name="Basu M.K."/>
            <person name="Bauer D.J."/>
            <person name="Caceres C.E."/>
            <person name="Carmel L."/>
            <person name="Casola C."/>
            <person name="Choi J.H."/>
            <person name="Detter J.C."/>
            <person name="Dong Q."/>
            <person name="Dusheyko S."/>
            <person name="Eads B.D."/>
            <person name="Frohlich T."/>
            <person name="Geiler-Samerotte K.A."/>
            <person name="Gerlach D."/>
            <person name="Hatcher P."/>
            <person name="Jogdeo S."/>
            <person name="Krijgsveld J."/>
            <person name="Kriventseva E.V."/>
            <person name="Kultz D."/>
            <person name="Laforsch C."/>
            <person name="Lindquist E."/>
            <person name="Lopez J."/>
            <person name="Manak J.R."/>
            <person name="Muller J."/>
            <person name="Pangilinan J."/>
            <person name="Patwardhan R.P."/>
            <person name="Pitluck S."/>
            <person name="Pritham E.J."/>
            <person name="Rechtsteiner A."/>
            <person name="Rho M."/>
            <person name="Rogozin I.B."/>
            <person name="Sakarya O."/>
            <person name="Salamov A."/>
            <person name="Schaack S."/>
            <person name="Shapiro H."/>
            <person name="Shiga Y."/>
            <person name="Skalitzky C."/>
            <person name="Smith Z."/>
            <person name="Souvorov A."/>
            <person name="Sung W."/>
            <person name="Tang Z."/>
            <person name="Tsuchiya D."/>
            <person name="Tu H."/>
            <person name="Vos H."/>
            <person name="Wang M."/>
            <person name="Wolf Y.I."/>
            <person name="Yamagata H."/>
            <person name="Yamada T."/>
            <person name="Ye Y."/>
            <person name="Shaw J.R."/>
            <person name="Andrews J."/>
            <person name="Crease T.J."/>
            <person name="Tang H."/>
            <person name="Lucas S.M."/>
            <person name="Robertson H.M."/>
            <person name="Bork P."/>
            <person name="Koonin E.V."/>
            <person name="Zdobnov E.M."/>
            <person name="Grigoriev I.V."/>
            <person name="Lynch M."/>
            <person name="Boore J.L."/>
        </authorList>
    </citation>
    <scope>NUCLEOTIDE SEQUENCE [LARGE SCALE GENOMIC DNA]</scope>
</reference>
<keyword evidence="2" id="KW-0677">Repeat</keyword>
<dbReference type="GO" id="GO:0045717">
    <property type="term" value="P:negative regulation of fatty acid biosynthetic process"/>
    <property type="evidence" value="ECO:0000318"/>
    <property type="project" value="GO_Central"/>
</dbReference>
<sequence length="572" mass="64544">MLRSKRKYSLVDRFVTRNLIGSEISDGIFSDWCEKSYSLFKRDLLAHYGCVNAVEFSDDGTIFVSGSDDRRVLLWSISEAFNNHQKNKPITMEAEHGSNVFCLAISQDNQRIFSGGNDLQTIIHDTKLQVLKSTKQAKPVDYFLHEKPVYGISLQPGSQNIFATACDDGKLRVFDMRCSVSAETILASKRSPFHSIMFHPIEGRLVASASAKDGPELWDLRNPLTCLHHYPNEKGAMSVRFNSLGDRLLCLRRREPPKIYYLYREGEIQLRAEDYNNACTMKSCCFAGDRDEYAISGSDDHNIYIWRIPTTSEDDDGHIVQNAHMVLKGHRSVVNHVRYNSLTCSLASCGVEKMIKIWTPFAFPGSSGGLDRSSAEDPKPRKRLSRLTRDCNMILAPSPNFRTTDEDKKMLAFFDLLVERSSWISSGEEETTDSEDEDDEDDEDDSDHGGDDDNEYSTSHSSSPASSENEESFEIDSVSTPSSSSSEAEEPVAGPSGIQFNNLDESSKLELPSQFYTRCFPVKLTLKTSSSEDDDVERPTQERDQDPIVFRSLPENRKRQFRRRTNSSSSSS</sequence>
<dbReference type="InterPro" id="IPR045151">
    <property type="entry name" value="DCAF8"/>
</dbReference>
<dbReference type="STRING" id="6669.E9H126"/>
<dbReference type="GO" id="GO:0080008">
    <property type="term" value="C:Cul4-RING E3 ubiquitin ligase complex"/>
    <property type="evidence" value="ECO:0000318"/>
    <property type="project" value="GO_Central"/>
</dbReference>
<keyword evidence="6" id="KW-1185">Reference proteome</keyword>
<protein>
    <submittedName>
        <fullName evidence="5">Uncharacterized protein</fullName>
    </submittedName>
</protein>
<dbReference type="SUPFAM" id="SSF50978">
    <property type="entry name" value="WD40 repeat-like"/>
    <property type="match status" value="1"/>
</dbReference>
<dbReference type="eggNOG" id="KOG4227">
    <property type="taxonomic scope" value="Eukaryota"/>
</dbReference>
<feature type="repeat" description="WD" evidence="3">
    <location>
        <begin position="44"/>
        <end position="78"/>
    </location>
</feature>
<dbReference type="HOGENOM" id="CLU_018663_3_1_1"/>
<dbReference type="Proteomes" id="UP000000305">
    <property type="component" value="Unassembled WGS sequence"/>
</dbReference>
<evidence type="ECO:0000313" key="5">
    <source>
        <dbReference type="EMBL" id="EFX74555.1"/>
    </source>
</evidence>
<dbReference type="InParanoid" id="E9H126"/>
<feature type="region of interest" description="Disordered" evidence="4">
    <location>
        <begin position="527"/>
        <end position="572"/>
    </location>
</feature>
<dbReference type="PROSITE" id="PS50294">
    <property type="entry name" value="WD_REPEATS_REGION"/>
    <property type="match status" value="1"/>
</dbReference>
<dbReference type="InterPro" id="IPR015943">
    <property type="entry name" value="WD40/YVTN_repeat-like_dom_sf"/>
</dbReference>
<evidence type="ECO:0000313" key="6">
    <source>
        <dbReference type="Proteomes" id="UP000000305"/>
    </source>
</evidence>
<evidence type="ECO:0000256" key="1">
    <source>
        <dbReference type="ARBA" id="ARBA00022574"/>
    </source>
</evidence>
<dbReference type="InterPro" id="IPR001680">
    <property type="entry name" value="WD40_rpt"/>
</dbReference>
<dbReference type="PANTHER" id="PTHR15574">
    <property type="entry name" value="WD REPEAT DOMAIN-CONTAINING FAMILY"/>
    <property type="match status" value="1"/>
</dbReference>
<feature type="compositionally biased region" description="Low complexity" evidence="4">
    <location>
        <begin position="456"/>
        <end position="467"/>
    </location>
</feature>
<evidence type="ECO:0000256" key="3">
    <source>
        <dbReference type="PROSITE-ProRule" id="PRU00221"/>
    </source>
</evidence>
<dbReference type="Pfam" id="PF00400">
    <property type="entry name" value="WD40"/>
    <property type="match status" value="4"/>
</dbReference>
<dbReference type="FunCoup" id="E9H126">
    <property type="interactions" value="2"/>
</dbReference>
<feature type="region of interest" description="Disordered" evidence="4">
    <location>
        <begin position="424"/>
        <end position="505"/>
    </location>
</feature>
<dbReference type="OrthoDB" id="5573735at2759"/>
<dbReference type="AlphaFoldDB" id="E9H126"/>
<dbReference type="KEGG" id="dpx:DAPPUDRAFT_56912"/>
<feature type="compositionally biased region" description="Basic and acidic residues" evidence="4">
    <location>
        <begin position="537"/>
        <end position="546"/>
    </location>
</feature>
<dbReference type="PANTHER" id="PTHR15574:SF43">
    <property type="entry name" value="DDB1- AND CUL4-ASSOCIATED FACTOR 5"/>
    <property type="match status" value="1"/>
</dbReference>
<organism evidence="5 6">
    <name type="scientific">Daphnia pulex</name>
    <name type="common">Water flea</name>
    <dbReference type="NCBI Taxonomy" id="6669"/>
    <lineage>
        <taxon>Eukaryota</taxon>
        <taxon>Metazoa</taxon>
        <taxon>Ecdysozoa</taxon>
        <taxon>Arthropoda</taxon>
        <taxon>Crustacea</taxon>
        <taxon>Branchiopoda</taxon>
        <taxon>Diplostraca</taxon>
        <taxon>Cladocera</taxon>
        <taxon>Anomopoda</taxon>
        <taxon>Daphniidae</taxon>
        <taxon>Daphnia</taxon>
    </lineage>
</organism>
<proteinExistence type="predicted"/>
<name>E9H126_DAPPU</name>
<feature type="repeat" description="WD" evidence="3">
    <location>
        <begin position="327"/>
        <end position="358"/>
    </location>
</feature>
<dbReference type="GO" id="GO:0005737">
    <property type="term" value="C:cytoplasm"/>
    <property type="evidence" value="ECO:0000318"/>
    <property type="project" value="GO_Central"/>
</dbReference>
<dbReference type="OMA" id="SNIFCLC"/>
<dbReference type="PhylomeDB" id="E9H126"/>
<dbReference type="PROSITE" id="PS50082">
    <property type="entry name" value="WD_REPEATS_2"/>
    <property type="match status" value="2"/>
</dbReference>
<accession>E9H126</accession>
<dbReference type="InterPro" id="IPR036322">
    <property type="entry name" value="WD40_repeat_dom_sf"/>
</dbReference>
<gene>
    <name evidence="5" type="ORF">DAPPUDRAFT_56912</name>
</gene>
<dbReference type="EMBL" id="GL732582">
    <property type="protein sequence ID" value="EFX74555.1"/>
    <property type="molecule type" value="Genomic_DNA"/>
</dbReference>
<dbReference type="Gene3D" id="2.130.10.10">
    <property type="entry name" value="YVTN repeat-like/Quinoprotein amine dehydrogenase"/>
    <property type="match status" value="3"/>
</dbReference>
<feature type="compositionally biased region" description="Acidic residues" evidence="4">
    <location>
        <begin position="427"/>
        <end position="455"/>
    </location>
</feature>
<feature type="compositionally biased region" description="Low complexity" evidence="4">
    <location>
        <begin position="477"/>
        <end position="496"/>
    </location>
</feature>
<keyword evidence="1 3" id="KW-0853">WD repeat</keyword>